<dbReference type="PRINTS" id="PR00065">
    <property type="entry name" value="TEADOMAIN"/>
</dbReference>
<feature type="compositionally biased region" description="Basic and acidic residues" evidence="7">
    <location>
        <begin position="1"/>
        <end position="17"/>
    </location>
</feature>
<reference evidence="9 10" key="1">
    <citation type="submission" date="2017-03" db="EMBL/GenBank/DDBJ databases">
        <title>Genomes of endolithic fungi from Antarctica.</title>
        <authorList>
            <person name="Coleine C."/>
            <person name="Masonjones S."/>
            <person name="Stajich J.E."/>
        </authorList>
    </citation>
    <scope>NUCLEOTIDE SEQUENCE [LARGE SCALE GENOMIC DNA]</scope>
    <source>
        <strain evidence="9 10">CCFEE 6314</strain>
    </source>
</reference>
<dbReference type="InterPro" id="IPR038096">
    <property type="entry name" value="TEA/ATTS_sf"/>
</dbReference>
<feature type="DNA-binding region" description="TEA" evidence="6">
    <location>
        <begin position="153"/>
        <end position="227"/>
    </location>
</feature>
<keyword evidence="3" id="KW-0805">Transcription regulation</keyword>
<dbReference type="OrthoDB" id="10006572at2759"/>
<comment type="subcellular location">
    <subcellularLocation>
        <location evidence="1">Nucleus</location>
    </subcellularLocation>
</comment>
<dbReference type="PANTHER" id="PTHR11834">
    <property type="entry name" value="TRANSCRIPTIONAL ENHANCER FACTOR TEF RELATED"/>
    <property type="match status" value="1"/>
</dbReference>
<dbReference type="GO" id="GO:0005634">
    <property type="term" value="C:nucleus"/>
    <property type="evidence" value="ECO:0007669"/>
    <property type="project" value="UniProtKB-SubCell"/>
</dbReference>
<evidence type="ECO:0000256" key="1">
    <source>
        <dbReference type="ARBA" id="ARBA00004123"/>
    </source>
</evidence>
<name>A0A438MUX0_EXOME</name>
<dbReference type="VEuPathDB" id="FungiDB:PV10_01166"/>
<evidence type="ECO:0000256" key="3">
    <source>
        <dbReference type="ARBA" id="ARBA00023015"/>
    </source>
</evidence>
<dbReference type="GO" id="GO:0000978">
    <property type="term" value="F:RNA polymerase II cis-regulatory region sequence-specific DNA binding"/>
    <property type="evidence" value="ECO:0007669"/>
    <property type="project" value="TreeGrafter"/>
</dbReference>
<keyword evidence="4" id="KW-0804">Transcription</keyword>
<dbReference type="GO" id="GO:0005667">
    <property type="term" value="C:transcription regulator complex"/>
    <property type="evidence" value="ECO:0007669"/>
    <property type="project" value="TreeGrafter"/>
</dbReference>
<evidence type="ECO:0000313" key="10">
    <source>
        <dbReference type="Proteomes" id="UP000288859"/>
    </source>
</evidence>
<accession>A0A438MUX0</accession>
<gene>
    <name evidence="9" type="ORF">B0A52_09381</name>
</gene>
<organism evidence="9 10">
    <name type="scientific">Exophiala mesophila</name>
    <name type="common">Black yeast-like fungus</name>
    <dbReference type="NCBI Taxonomy" id="212818"/>
    <lineage>
        <taxon>Eukaryota</taxon>
        <taxon>Fungi</taxon>
        <taxon>Dikarya</taxon>
        <taxon>Ascomycota</taxon>
        <taxon>Pezizomycotina</taxon>
        <taxon>Eurotiomycetes</taxon>
        <taxon>Chaetothyriomycetidae</taxon>
        <taxon>Chaetothyriales</taxon>
        <taxon>Herpotrichiellaceae</taxon>
        <taxon>Exophiala</taxon>
    </lineage>
</organism>
<protein>
    <recommendedName>
        <fullName evidence="8">TEA domain-containing protein</fullName>
    </recommendedName>
</protein>
<sequence>MDVHTDHSFSEHEENGRHHQQQLPLGCFSQSLSSNSVHPFVLQSHDGLAFENQDPKADLTGFSNGLYSPGVLLSTSGAKVGSNDIIDQRSRSGTTENEHRGCRAPQHKPLNTIINTANRIRRPQSRAGPEFVRSYLQHPKYIEYRSRPRQEIGKDGKPIWPDHIEAAFQNALVHIAPMGKKKCSQHGRLFGRNMLIAEWIYRETGEQRTRKQVSSHAQVLNKFLQGTPEWDRVSRFDEHEPTTKEGHKFHHNSIEHMVNEQQRQNNDILKRSESLESDQNWEFDTHAQPSDHHVLHSLSFYMRVSLAQDWDNALHNYTRLQCQSQASLPIPLEDVPNWRFDFPRLRHMIDECPTGGRTEMVLLNTTFQLMDDFPPRRSKLGIDLELDFRTQDKEPFMGFSMSTNLTDWTCTTHLYAGGKQILERTHEACRLSEDGKIKPFFLSKWWASQFTSLTEARKRAMESKDPSAISMNNVQVQNFFHKLSIMQEIWAVEPSPSGGKPSKVRVLILLWKFSLTPDGFVGTTTWQNLIPPPERFATNSPFPTDPGMELPTLALDTMMDDSPSQGFFDRNNQFLGQPSLSYDLCPAADEGDSLMSYKPEELGTYSQLNHGSSHLISNNVDSLGRTDGTNAEFNPMVTDDNTNNPAPNIEILHTQREQQQGQHGESASYQAFESTDHNKQLMSHGEYPLARFDVKCHQALQEQLGTNDERKRRSSQPTLLGESHTLSNEGRQSPFVKMETVAENSMSTQDWTGIDNRDEVLRSALLAASAIEDRRMALQAESSGAPQAPVHDQNRYDQMQNMPRWTSPLAVRPSLVSHHSFPGVMMPEHGHDGHRAFPLLTESLSATEAATVGQPEMTSLMPTNPIEVPHHANGQGRFSRAKSEPEPELLLDFEMVDSQQNAYTETMIDTNAMTSRLEAPIQHDWVNINDDQFHISSGGSADSQNSQLFSQNSGEMIFSQSQGLGDKIDLEDSFAQVQVEDGSV</sequence>
<evidence type="ECO:0000256" key="5">
    <source>
        <dbReference type="ARBA" id="ARBA00023242"/>
    </source>
</evidence>
<comment type="similarity">
    <text evidence="2">Belongs to the TEC1 family.</text>
</comment>
<dbReference type="SMART" id="SM00426">
    <property type="entry name" value="TEA"/>
    <property type="match status" value="1"/>
</dbReference>
<evidence type="ECO:0000256" key="2">
    <source>
        <dbReference type="ARBA" id="ARBA00008421"/>
    </source>
</evidence>
<keyword evidence="5" id="KW-0539">Nucleus</keyword>
<dbReference type="EMBL" id="NAJM01000058">
    <property type="protein sequence ID" value="RVX66630.1"/>
    <property type="molecule type" value="Genomic_DNA"/>
</dbReference>
<comment type="caution">
    <text evidence="9">The sequence shown here is derived from an EMBL/GenBank/DDBJ whole genome shotgun (WGS) entry which is preliminary data.</text>
</comment>
<evidence type="ECO:0000259" key="8">
    <source>
        <dbReference type="PROSITE" id="PS51088"/>
    </source>
</evidence>
<dbReference type="PANTHER" id="PTHR11834:SF0">
    <property type="entry name" value="PROTEIN SCALLOPED"/>
    <property type="match status" value="1"/>
</dbReference>
<dbReference type="Pfam" id="PF01285">
    <property type="entry name" value="TEA"/>
    <property type="match status" value="1"/>
</dbReference>
<evidence type="ECO:0000256" key="7">
    <source>
        <dbReference type="SAM" id="MobiDB-lite"/>
    </source>
</evidence>
<feature type="domain" description="TEA" evidence="8">
    <location>
        <begin position="153"/>
        <end position="227"/>
    </location>
</feature>
<proteinExistence type="inferred from homology"/>
<dbReference type="Proteomes" id="UP000288859">
    <property type="component" value="Unassembled WGS sequence"/>
</dbReference>
<dbReference type="InterPro" id="IPR050937">
    <property type="entry name" value="TEC1_TEAD_TF"/>
</dbReference>
<evidence type="ECO:0000313" key="9">
    <source>
        <dbReference type="EMBL" id="RVX66630.1"/>
    </source>
</evidence>
<feature type="region of interest" description="Disordered" evidence="7">
    <location>
        <begin position="1"/>
        <end position="21"/>
    </location>
</feature>
<evidence type="ECO:0000256" key="6">
    <source>
        <dbReference type="PROSITE-ProRule" id="PRU00505"/>
    </source>
</evidence>
<evidence type="ECO:0000256" key="4">
    <source>
        <dbReference type="ARBA" id="ARBA00023163"/>
    </source>
</evidence>
<dbReference type="Gene3D" id="6.10.20.40">
    <property type="entry name" value="TEA/ATTS domain"/>
    <property type="match status" value="1"/>
</dbReference>
<dbReference type="GO" id="GO:0000981">
    <property type="term" value="F:DNA-binding transcription factor activity, RNA polymerase II-specific"/>
    <property type="evidence" value="ECO:0007669"/>
    <property type="project" value="TreeGrafter"/>
</dbReference>
<dbReference type="InterPro" id="IPR000818">
    <property type="entry name" value="TEA/ATTS_dom"/>
</dbReference>
<dbReference type="PROSITE" id="PS51088">
    <property type="entry name" value="TEA_2"/>
    <property type="match status" value="1"/>
</dbReference>
<feature type="region of interest" description="Disordered" evidence="7">
    <location>
        <begin position="703"/>
        <end position="731"/>
    </location>
</feature>
<dbReference type="AlphaFoldDB" id="A0A438MUX0"/>